<dbReference type="Proteomes" id="UP000697995">
    <property type="component" value="Unassembled WGS sequence"/>
</dbReference>
<gene>
    <name evidence="5" type="ORF">CKO45_17970</name>
</gene>
<dbReference type="InterPro" id="IPR052155">
    <property type="entry name" value="Biofilm_reg_signaling"/>
</dbReference>
<evidence type="ECO:0000259" key="4">
    <source>
        <dbReference type="PROSITE" id="PS50887"/>
    </source>
</evidence>
<sequence>MRGPCADQKAQQSEAARVTPAYPEGGSTGDGQLRHGPRPLWRQVPLGSSGEVFRIIERSPRAGAGPVPQWARCKAFTSARPLLRHGPGVRRHAIPASFSHRCFYQTPLPSRDIVSSSVAPPLLSSLLRRLVPAWASAALSARRAAPDDMARVVTLLAAAAALTTALALPAAYLFAAYGRLDGRLETSATLHAAEVAEMARANPAFWEFEDLHVTAPSHNGRAAVPERRSVFGANGKLVMEAGPEQGLAWPVLSASAPVREGERIIGQAEAARSFREELIATGLVSTSSVLLGGLIFLTLRTVPLRMLRRALERTAYLAAHDMLTGLPNRAIFGDRLTQALALARRNGHTVAVLCLDLDRFKEVNDTLGHAAGDKLLREVSARLSACLRESDTLARLGGDEFAVIQPQAAQPTDAESLARRIIAAIERPVGIDGHEVTVGVSVGIALAHPTREADPQRLMIEADLALYQVKERGRGDFCFFSPEMNARLMERRAMEADLRLALAEGHLRLHYQPQVALPSGRVIGAEALLRWTRPGHGNVPPDRFIGVAEETGLIAPIGAWALHEACREAAGWPEHLGVAVNVSAVQFRLPGLYEAVASALKASGLQPSRLELEITEGVLLNDTDDTLAMLNRLHALGVKIAMDDFGTGYSSLGYLQKFTFDKIKIDRSFIQNLGNDANSAAIVRAVVGITRSLGVRANAEGVENAGQADMLVAEGCGEVQGYHYGRPMPPGDFARLVAG</sequence>
<dbReference type="InterPro" id="IPR043128">
    <property type="entry name" value="Rev_trsase/Diguanyl_cyclase"/>
</dbReference>
<keyword evidence="6" id="KW-1185">Reference proteome</keyword>
<keyword evidence="2" id="KW-1133">Transmembrane helix</keyword>
<dbReference type="InterPro" id="IPR035919">
    <property type="entry name" value="EAL_sf"/>
</dbReference>
<dbReference type="Pfam" id="PF00990">
    <property type="entry name" value="GGDEF"/>
    <property type="match status" value="1"/>
</dbReference>
<dbReference type="NCBIfam" id="TIGR00254">
    <property type="entry name" value="GGDEF"/>
    <property type="match status" value="1"/>
</dbReference>
<reference evidence="5 6" key="1">
    <citation type="journal article" date="2020" name="Microorganisms">
        <title>Osmotic Adaptation and Compatible Solute Biosynthesis of Phototrophic Bacteria as Revealed from Genome Analyses.</title>
        <authorList>
            <person name="Imhoff J.F."/>
            <person name="Rahn T."/>
            <person name="Kunzel S."/>
            <person name="Keller A."/>
            <person name="Neulinger S.C."/>
        </authorList>
    </citation>
    <scope>NUCLEOTIDE SEQUENCE [LARGE SCALE GENOMIC DNA]</scope>
    <source>
        <strain evidence="5 6">DSM 15382</strain>
    </source>
</reference>
<dbReference type="SUPFAM" id="SSF55073">
    <property type="entry name" value="Nucleotide cyclase"/>
    <property type="match status" value="1"/>
</dbReference>
<dbReference type="Gene3D" id="3.20.20.450">
    <property type="entry name" value="EAL domain"/>
    <property type="match status" value="1"/>
</dbReference>
<comment type="caution">
    <text evidence="5">The sequence shown here is derived from an EMBL/GenBank/DDBJ whole genome shotgun (WGS) entry which is preliminary data.</text>
</comment>
<evidence type="ECO:0000256" key="2">
    <source>
        <dbReference type="SAM" id="Phobius"/>
    </source>
</evidence>
<name>A0ABS1D1X6_9PROT</name>
<evidence type="ECO:0000313" key="6">
    <source>
        <dbReference type="Proteomes" id="UP000697995"/>
    </source>
</evidence>
<proteinExistence type="predicted"/>
<dbReference type="InterPro" id="IPR029787">
    <property type="entry name" value="Nucleotide_cyclase"/>
</dbReference>
<dbReference type="SUPFAM" id="SSF141868">
    <property type="entry name" value="EAL domain-like"/>
    <property type="match status" value="1"/>
</dbReference>
<evidence type="ECO:0000313" key="5">
    <source>
        <dbReference type="EMBL" id="MBK1660122.1"/>
    </source>
</evidence>
<dbReference type="PROSITE" id="PS50887">
    <property type="entry name" value="GGDEF"/>
    <property type="match status" value="1"/>
</dbReference>
<dbReference type="InterPro" id="IPR001633">
    <property type="entry name" value="EAL_dom"/>
</dbReference>
<dbReference type="SMART" id="SM00052">
    <property type="entry name" value="EAL"/>
    <property type="match status" value="1"/>
</dbReference>
<dbReference type="Gene3D" id="3.30.70.270">
    <property type="match status" value="1"/>
</dbReference>
<dbReference type="PANTHER" id="PTHR44757:SF2">
    <property type="entry name" value="BIOFILM ARCHITECTURE MAINTENANCE PROTEIN MBAA"/>
    <property type="match status" value="1"/>
</dbReference>
<organism evidence="5 6">
    <name type="scientific">Paracraurococcus ruber</name>
    <dbReference type="NCBI Taxonomy" id="77675"/>
    <lineage>
        <taxon>Bacteria</taxon>
        <taxon>Pseudomonadati</taxon>
        <taxon>Pseudomonadota</taxon>
        <taxon>Alphaproteobacteria</taxon>
        <taxon>Acetobacterales</taxon>
        <taxon>Roseomonadaceae</taxon>
        <taxon>Paracraurococcus</taxon>
    </lineage>
</organism>
<feature type="domain" description="GGDEF" evidence="4">
    <location>
        <begin position="348"/>
        <end position="482"/>
    </location>
</feature>
<dbReference type="EMBL" id="NRSG01000148">
    <property type="protein sequence ID" value="MBK1660122.1"/>
    <property type="molecule type" value="Genomic_DNA"/>
</dbReference>
<evidence type="ECO:0000256" key="1">
    <source>
        <dbReference type="SAM" id="MobiDB-lite"/>
    </source>
</evidence>
<evidence type="ECO:0000259" key="3">
    <source>
        <dbReference type="PROSITE" id="PS50883"/>
    </source>
</evidence>
<protein>
    <recommendedName>
        <fullName evidence="7">EAL domain-containing protein</fullName>
    </recommendedName>
</protein>
<feature type="transmembrane region" description="Helical" evidence="2">
    <location>
        <begin position="152"/>
        <end position="175"/>
    </location>
</feature>
<accession>A0ABS1D1X6</accession>
<dbReference type="Pfam" id="PF00563">
    <property type="entry name" value="EAL"/>
    <property type="match status" value="1"/>
</dbReference>
<dbReference type="PROSITE" id="PS50883">
    <property type="entry name" value="EAL"/>
    <property type="match status" value="1"/>
</dbReference>
<dbReference type="PANTHER" id="PTHR44757">
    <property type="entry name" value="DIGUANYLATE CYCLASE DGCP"/>
    <property type="match status" value="1"/>
</dbReference>
<dbReference type="InterPro" id="IPR000160">
    <property type="entry name" value="GGDEF_dom"/>
</dbReference>
<keyword evidence="2" id="KW-0812">Transmembrane</keyword>
<feature type="domain" description="EAL" evidence="3">
    <location>
        <begin position="491"/>
        <end position="739"/>
    </location>
</feature>
<dbReference type="SMART" id="SM00267">
    <property type="entry name" value="GGDEF"/>
    <property type="match status" value="1"/>
</dbReference>
<evidence type="ECO:0008006" key="7">
    <source>
        <dbReference type="Google" id="ProtNLM"/>
    </source>
</evidence>
<dbReference type="CDD" id="cd01949">
    <property type="entry name" value="GGDEF"/>
    <property type="match status" value="1"/>
</dbReference>
<dbReference type="CDD" id="cd01948">
    <property type="entry name" value="EAL"/>
    <property type="match status" value="1"/>
</dbReference>
<keyword evidence="2" id="KW-0472">Membrane</keyword>
<feature type="region of interest" description="Disordered" evidence="1">
    <location>
        <begin position="1"/>
        <end position="39"/>
    </location>
</feature>